<sequence>MDLFCPIALTQVPEFSQKFFTTAWYCVRRRPAEIAAIRTALSQLHYHLDKFTRAGILCYSKTALLPHFLIPPRTEEENVDGWKRPELDLEFQW</sequence>
<accession>A0AAV4SGP5</accession>
<comment type="caution">
    <text evidence="1">The sequence shown here is derived from an EMBL/GenBank/DDBJ whole genome shotgun (WGS) entry which is preliminary data.</text>
</comment>
<protein>
    <submittedName>
        <fullName evidence="1">Uncharacterized protein</fullName>
    </submittedName>
</protein>
<reference evidence="1 2" key="1">
    <citation type="submission" date="2021-06" db="EMBL/GenBank/DDBJ databases">
        <title>Caerostris darwini draft genome.</title>
        <authorList>
            <person name="Kono N."/>
            <person name="Arakawa K."/>
        </authorList>
    </citation>
    <scope>NUCLEOTIDE SEQUENCE [LARGE SCALE GENOMIC DNA]</scope>
</reference>
<keyword evidence="2" id="KW-1185">Reference proteome</keyword>
<dbReference type="Proteomes" id="UP001054837">
    <property type="component" value="Unassembled WGS sequence"/>
</dbReference>
<name>A0AAV4SGP5_9ARAC</name>
<gene>
    <name evidence="1" type="ORF">CDAR_435451</name>
</gene>
<proteinExistence type="predicted"/>
<organism evidence="1 2">
    <name type="scientific">Caerostris darwini</name>
    <dbReference type="NCBI Taxonomy" id="1538125"/>
    <lineage>
        <taxon>Eukaryota</taxon>
        <taxon>Metazoa</taxon>
        <taxon>Ecdysozoa</taxon>
        <taxon>Arthropoda</taxon>
        <taxon>Chelicerata</taxon>
        <taxon>Arachnida</taxon>
        <taxon>Araneae</taxon>
        <taxon>Araneomorphae</taxon>
        <taxon>Entelegynae</taxon>
        <taxon>Araneoidea</taxon>
        <taxon>Araneidae</taxon>
        <taxon>Caerostris</taxon>
    </lineage>
</organism>
<dbReference type="AlphaFoldDB" id="A0AAV4SGP5"/>
<evidence type="ECO:0000313" key="1">
    <source>
        <dbReference type="EMBL" id="GIY32965.1"/>
    </source>
</evidence>
<dbReference type="EMBL" id="BPLQ01007882">
    <property type="protein sequence ID" value="GIY32965.1"/>
    <property type="molecule type" value="Genomic_DNA"/>
</dbReference>
<evidence type="ECO:0000313" key="2">
    <source>
        <dbReference type="Proteomes" id="UP001054837"/>
    </source>
</evidence>